<keyword evidence="4" id="KW-1185">Reference proteome</keyword>
<feature type="coiled-coil region" evidence="1">
    <location>
        <begin position="28"/>
        <end position="85"/>
    </location>
</feature>
<proteinExistence type="predicted"/>
<organism evidence="3 4">
    <name type="scientific">Durusdinium trenchii</name>
    <dbReference type="NCBI Taxonomy" id="1381693"/>
    <lineage>
        <taxon>Eukaryota</taxon>
        <taxon>Sar</taxon>
        <taxon>Alveolata</taxon>
        <taxon>Dinophyceae</taxon>
        <taxon>Suessiales</taxon>
        <taxon>Symbiodiniaceae</taxon>
        <taxon>Durusdinium</taxon>
    </lineage>
</organism>
<gene>
    <name evidence="3" type="ORF">CCMP2556_LOCUS24767</name>
</gene>
<reference evidence="3 4" key="1">
    <citation type="submission" date="2024-02" db="EMBL/GenBank/DDBJ databases">
        <authorList>
            <person name="Chen Y."/>
            <person name="Shah S."/>
            <person name="Dougan E. K."/>
            <person name="Thang M."/>
            <person name="Chan C."/>
        </authorList>
    </citation>
    <scope>NUCLEOTIDE SEQUENCE [LARGE SCALE GENOMIC DNA]</scope>
</reference>
<evidence type="ECO:0000313" key="4">
    <source>
        <dbReference type="Proteomes" id="UP001642484"/>
    </source>
</evidence>
<sequence>MPDLLPELQRRSSQEDLRHHSMSQAEHLAFLKRSLARARIQNIELESLRQQEERELAEAYAQRHQQQAEERRAERRRNLARLKAMAKPIDPPTLLVEQDPGASMLLQQRPSLRQRLRLVLTPRSPRMHSSSSRSLSPRKPPVFRTPRRPKKPPVEVPSALEPQMPRKELLRATQHQLLKSCGLVIYKQQMKDHFKRIVEAVEVDANASAGQQKSAMSNLARPGPSEDESGQHEASFRNQHPRKSAD</sequence>
<feature type="region of interest" description="Disordered" evidence="2">
    <location>
        <begin position="120"/>
        <end position="163"/>
    </location>
</feature>
<evidence type="ECO:0000256" key="1">
    <source>
        <dbReference type="SAM" id="Coils"/>
    </source>
</evidence>
<dbReference type="Proteomes" id="UP001642484">
    <property type="component" value="Unassembled WGS sequence"/>
</dbReference>
<accession>A0ABP0M903</accession>
<dbReference type="EMBL" id="CAXAMN010016335">
    <property type="protein sequence ID" value="CAK9047980.1"/>
    <property type="molecule type" value="Genomic_DNA"/>
</dbReference>
<comment type="caution">
    <text evidence="3">The sequence shown here is derived from an EMBL/GenBank/DDBJ whole genome shotgun (WGS) entry which is preliminary data.</text>
</comment>
<feature type="compositionally biased region" description="Basic and acidic residues" evidence="2">
    <location>
        <begin position="8"/>
        <end position="19"/>
    </location>
</feature>
<protein>
    <submittedName>
        <fullName evidence="3">Uncharacterized protein</fullName>
    </submittedName>
</protein>
<evidence type="ECO:0000313" key="3">
    <source>
        <dbReference type="EMBL" id="CAK9047980.1"/>
    </source>
</evidence>
<keyword evidence="1" id="KW-0175">Coiled coil</keyword>
<feature type="region of interest" description="Disordered" evidence="2">
    <location>
        <begin position="206"/>
        <end position="246"/>
    </location>
</feature>
<feature type="compositionally biased region" description="Polar residues" evidence="2">
    <location>
        <begin position="208"/>
        <end position="217"/>
    </location>
</feature>
<evidence type="ECO:0000256" key="2">
    <source>
        <dbReference type="SAM" id="MobiDB-lite"/>
    </source>
</evidence>
<feature type="region of interest" description="Disordered" evidence="2">
    <location>
        <begin position="1"/>
        <end position="21"/>
    </location>
</feature>
<name>A0ABP0M903_9DINO</name>
<feature type="compositionally biased region" description="Low complexity" evidence="2">
    <location>
        <begin position="120"/>
        <end position="137"/>
    </location>
</feature>